<comment type="caution">
    <text evidence="6">The sequence shown here is derived from an EMBL/GenBank/DDBJ whole genome shotgun (WGS) entry which is preliminary data.</text>
</comment>
<feature type="compositionally biased region" description="Gly residues" evidence="3">
    <location>
        <begin position="131"/>
        <end position="141"/>
    </location>
</feature>
<dbReference type="CDD" id="cd17923">
    <property type="entry name" value="DEXHc_Hrq1-like"/>
    <property type="match status" value="1"/>
</dbReference>
<dbReference type="AlphaFoldDB" id="M0AD96"/>
<dbReference type="EMBL" id="AOIN01000091">
    <property type="protein sequence ID" value="ELY95328.1"/>
    <property type="molecule type" value="Genomic_DNA"/>
</dbReference>
<evidence type="ECO:0000313" key="6">
    <source>
        <dbReference type="EMBL" id="ELY95328.1"/>
    </source>
</evidence>
<dbReference type="PATRIC" id="fig|1227492.4.peg.3354"/>
<evidence type="ECO:0000256" key="1">
    <source>
        <dbReference type="ARBA" id="ARBA00022741"/>
    </source>
</evidence>
<keyword evidence="7" id="KW-1185">Reference proteome</keyword>
<feature type="region of interest" description="Disordered" evidence="3">
    <location>
        <begin position="127"/>
        <end position="146"/>
    </location>
</feature>
<feature type="compositionally biased region" description="Basic and acidic residues" evidence="3">
    <location>
        <begin position="315"/>
        <end position="324"/>
    </location>
</feature>
<protein>
    <recommendedName>
        <fullName evidence="8">DEAD/DEAH box helicase</fullName>
    </recommendedName>
</protein>
<evidence type="ECO:0000313" key="7">
    <source>
        <dbReference type="Proteomes" id="UP000011693"/>
    </source>
</evidence>
<accession>M0AD96</accession>
<dbReference type="STRING" id="1227492.C482_16843"/>
<dbReference type="Pfam" id="PF09369">
    <property type="entry name" value="MZB"/>
    <property type="match status" value="1"/>
</dbReference>
<dbReference type="SMART" id="SM00487">
    <property type="entry name" value="DEXDc"/>
    <property type="match status" value="1"/>
</dbReference>
<gene>
    <name evidence="6" type="ORF">C482_16843</name>
</gene>
<proteinExistence type="predicted"/>
<feature type="region of interest" description="Disordered" evidence="3">
    <location>
        <begin position="906"/>
        <end position="950"/>
    </location>
</feature>
<evidence type="ECO:0000256" key="3">
    <source>
        <dbReference type="SAM" id="MobiDB-lite"/>
    </source>
</evidence>
<feature type="region of interest" description="Disordered" evidence="3">
    <location>
        <begin position="299"/>
        <end position="326"/>
    </location>
</feature>
<dbReference type="InterPro" id="IPR018973">
    <property type="entry name" value="MZB"/>
</dbReference>
<dbReference type="Gene3D" id="3.40.50.300">
    <property type="entry name" value="P-loop containing nucleotide triphosphate hydrolases"/>
    <property type="match status" value="2"/>
</dbReference>
<dbReference type="PANTHER" id="PTHR47957:SF3">
    <property type="entry name" value="ATP-DEPENDENT HELICASE HRQ1"/>
    <property type="match status" value="1"/>
</dbReference>
<feature type="region of interest" description="Disordered" evidence="3">
    <location>
        <begin position="1"/>
        <end position="31"/>
    </location>
</feature>
<dbReference type="Pfam" id="PF00271">
    <property type="entry name" value="Helicase_C"/>
    <property type="match status" value="1"/>
</dbReference>
<dbReference type="InterPro" id="IPR014001">
    <property type="entry name" value="Helicase_ATP-bd"/>
</dbReference>
<dbReference type="RefSeq" id="WP_006168867.1">
    <property type="nucleotide sequence ID" value="NZ_AOIN01000091.1"/>
</dbReference>
<evidence type="ECO:0000256" key="2">
    <source>
        <dbReference type="ARBA" id="ARBA00022840"/>
    </source>
</evidence>
<feature type="domain" description="Helicase ATP-binding" evidence="4">
    <location>
        <begin position="88"/>
        <end position="293"/>
    </location>
</feature>
<dbReference type="InterPro" id="IPR001650">
    <property type="entry name" value="Helicase_C-like"/>
</dbReference>
<dbReference type="InterPro" id="IPR027417">
    <property type="entry name" value="P-loop_NTPase"/>
</dbReference>
<keyword evidence="2" id="KW-0067">ATP-binding</keyword>
<dbReference type="SUPFAM" id="SSF52540">
    <property type="entry name" value="P-loop containing nucleoside triphosphate hydrolases"/>
    <property type="match status" value="1"/>
</dbReference>
<dbReference type="InterPro" id="IPR011545">
    <property type="entry name" value="DEAD/DEAH_box_helicase_dom"/>
</dbReference>
<evidence type="ECO:0008006" key="8">
    <source>
        <dbReference type="Google" id="ProtNLM"/>
    </source>
</evidence>
<dbReference type="SMART" id="SM00490">
    <property type="entry name" value="HELICc"/>
    <property type="match status" value="1"/>
</dbReference>
<dbReference type="GO" id="GO:0043138">
    <property type="term" value="F:3'-5' DNA helicase activity"/>
    <property type="evidence" value="ECO:0007669"/>
    <property type="project" value="TreeGrafter"/>
</dbReference>
<feature type="compositionally biased region" description="Basic and acidic residues" evidence="3">
    <location>
        <begin position="937"/>
        <end position="950"/>
    </location>
</feature>
<dbReference type="PROSITE" id="PS51194">
    <property type="entry name" value="HELICASE_CTER"/>
    <property type="match status" value="1"/>
</dbReference>
<evidence type="ECO:0000259" key="4">
    <source>
        <dbReference type="PROSITE" id="PS51192"/>
    </source>
</evidence>
<dbReference type="GO" id="GO:0003676">
    <property type="term" value="F:nucleic acid binding"/>
    <property type="evidence" value="ECO:0007669"/>
    <property type="project" value="InterPro"/>
</dbReference>
<dbReference type="OrthoDB" id="36796at2157"/>
<organism evidence="6 7">
    <name type="scientific">Natrialba chahannaoensis JCM 10990</name>
    <dbReference type="NCBI Taxonomy" id="1227492"/>
    <lineage>
        <taxon>Archaea</taxon>
        <taxon>Methanobacteriati</taxon>
        <taxon>Methanobacteriota</taxon>
        <taxon>Stenosarchaea group</taxon>
        <taxon>Halobacteria</taxon>
        <taxon>Halobacteriales</taxon>
        <taxon>Natrialbaceae</taxon>
        <taxon>Natrialba</taxon>
    </lineage>
</organism>
<feature type="domain" description="Helicase C-terminal" evidence="5">
    <location>
        <begin position="340"/>
        <end position="499"/>
    </location>
</feature>
<sequence length="950" mass="103521">MATNEGGDVGDEDGQGDQGNQDDQQAIPITGEELRETFPRAGARDSGDISVLELPGREAATVPNSNVLRPELAEQLEHDLYAHQAEALEALECGKNICVATSTASGKTRIYALQIARHYLDARERAAETGAGKGRQNGGEKTGAVSGPTPTAYICYPTKALSRDQERELNDFYDDLGLDITVRVYDGDTERGETRRQIREEADIIITNFAGVNTYLHDHDRWARFFSACDLVVIDESHTYTGVHGMHVAWIIRRLKRVLASYDADPQFILTSATIGNPGAHSSTLIDDQVTVIDEDGSPTGPRELVLWNPPPQSSEKDGDRAGAEDAVTDRVPATVEAPRLLSHLTYHDAQTLLFTPSRKLAELSVKRAAKHRRDRSRYYTNPDRGSAIEPYHAGHSRRNRHGTEHQLKTGVLDGVASTNALELGINVGEMDATVQLGYPGQRQSFWQQIGRAGRGSKRALSVLVAGHRTLDQYVVNNSEYLLENDVEDAVVDTENDAVFAQHLLCAAAELALDESDAGAGGLADRERLEQAVEMWRRAGKLTGHLETGVSYTGPPRPQRSISLYATTGEEYTVELADGVDERHDPEMEPLAEERVLRDFHEGAVRLHEGQQYEVCAVDHTTPRPSVTLRPTDVAYHTRTRTDVTVLDAVSEESREIGTFTLHFGRGRVLVYHDAYDEVAIHGGKKQAQQLPTGNPPLSMETQLCWLEVPERVESTLVERYRDFSVPELDSDLADTAHLGYAGGLHAAEHATIGVAPLELMVDKRDLGGLATLSIDSHLASATADENGDDETSVGEDPAPQNIAAAEATVRELAMGLERKPASGWFIYDGIDGGLGFSRAIYENFEAVARRARDLIENCDCGRIDGCPACVMDDQCGNDNQPLHRGAAVDVLDHLLASASGDGSVLGSDLPIDDGEDGDRDGNEGGNGAGDEDEHETGEVDDRRPPLFYA</sequence>
<feature type="region of interest" description="Disordered" evidence="3">
    <location>
        <begin position="374"/>
        <end position="402"/>
    </location>
</feature>
<reference evidence="6 7" key="1">
    <citation type="journal article" date="2014" name="PLoS Genet.">
        <title>Phylogenetically driven sequencing of extremely halophilic archaea reveals strategies for static and dynamic osmo-response.</title>
        <authorList>
            <person name="Becker E.A."/>
            <person name="Seitzer P.M."/>
            <person name="Tritt A."/>
            <person name="Larsen D."/>
            <person name="Krusor M."/>
            <person name="Yao A.I."/>
            <person name="Wu D."/>
            <person name="Madern D."/>
            <person name="Eisen J.A."/>
            <person name="Darling A.E."/>
            <person name="Facciotti M.T."/>
        </authorList>
    </citation>
    <scope>NUCLEOTIDE SEQUENCE [LARGE SCALE GENOMIC DNA]</scope>
    <source>
        <strain evidence="6 7">JCM 10990</strain>
    </source>
</reference>
<dbReference type="PANTHER" id="PTHR47957">
    <property type="entry name" value="ATP-DEPENDENT HELICASE HRQ1"/>
    <property type="match status" value="1"/>
</dbReference>
<evidence type="ECO:0000259" key="5">
    <source>
        <dbReference type="PROSITE" id="PS51194"/>
    </source>
</evidence>
<name>M0AD96_9EURY</name>
<dbReference type="GO" id="GO:0036297">
    <property type="term" value="P:interstrand cross-link repair"/>
    <property type="evidence" value="ECO:0007669"/>
    <property type="project" value="TreeGrafter"/>
</dbReference>
<dbReference type="GO" id="GO:0006289">
    <property type="term" value="P:nucleotide-excision repair"/>
    <property type="evidence" value="ECO:0007669"/>
    <property type="project" value="TreeGrafter"/>
</dbReference>
<dbReference type="Pfam" id="PF00270">
    <property type="entry name" value="DEAD"/>
    <property type="match status" value="1"/>
</dbReference>
<keyword evidence="1" id="KW-0547">Nucleotide-binding</keyword>
<dbReference type="PROSITE" id="PS51192">
    <property type="entry name" value="HELICASE_ATP_BIND_1"/>
    <property type="match status" value="1"/>
</dbReference>
<dbReference type="GO" id="GO:0005524">
    <property type="term" value="F:ATP binding"/>
    <property type="evidence" value="ECO:0007669"/>
    <property type="project" value="UniProtKB-KW"/>
</dbReference>
<dbReference type="Proteomes" id="UP000011693">
    <property type="component" value="Unassembled WGS sequence"/>
</dbReference>